<keyword evidence="5" id="KW-0520">NAD</keyword>
<dbReference type="AlphaFoldDB" id="H3KHK1"/>
<evidence type="ECO:0000256" key="4">
    <source>
        <dbReference type="ARBA" id="ARBA00022958"/>
    </source>
</evidence>
<evidence type="ECO:0000313" key="9">
    <source>
        <dbReference type="EMBL" id="EHY30415.1"/>
    </source>
</evidence>
<comment type="caution">
    <text evidence="9">The sequence shown here is derived from an EMBL/GenBank/DDBJ whole genome shotgun (WGS) entry which is preliminary data.</text>
</comment>
<dbReference type="Proteomes" id="UP000004956">
    <property type="component" value="Unassembled WGS sequence"/>
</dbReference>
<evidence type="ECO:0000256" key="3">
    <source>
        <dbReference type="ARBA" id="ARBA00022538"/>
    </source>
</evidence>
<feature type="domain" description="RCK N-terminal" evidence="7">
    <location>
        <begin position="1"/>
        <end position="122"/>
    </location>
</feature>
<feature type="domain" description="RCK C-terminal" evidence="8">
    <location>
        <begin position="142"/>
        <end position="226"/>
    </location>
</feature>
<dbReference type="SUPFAM" id="SSF116726">
    <property type="entry name" value="TrkA C-terminal domain-like"/>
    <property type="match status" value="2"/>
</dbReference>
<proteinExistence type="predicted"/>
<dbReference type="PRINTS" id="PR00335">
    <property type="entry name" value="KUPTAKETRKA"/>
</dbReference>
<dbReference type="Gene3D" id="3.30.70.1450">
    <property type="entry name" value="Regulator of K+ conductance, C-terminal domain"/>
    <property type="match status" value="2"/>
</dbReference>
<gene>
    <name evidence="9" type="ORF">HMPREF9440_02245</name>
</gene>
<dbReference type="InterPro" id="IPR003148">
    <property type="entry name" value="RCK_N"/>
</dbReference>
<feature type="domain" description="RCK N-terminal" evidence="7">
    <location>
        <begin position="231"/>
        <end position="358"/>
    </location>
</feature>
<evidence type="ECO:0000256" key="2">
    <source>
        <dbReference type="ARBA" id="ARBA00022448"/>
    </source>
</evidence>
<keyword evidence="10" id="KW-1185">Reference proteome</keyword>
<dbReference type="HOGENOM" id="CLU_046525_0_2_4"/>
<dbReference type="PATRIC" id="fig|762967.3.peg.1768"/>
<dbReference type="InterPro" id="IPR036291">
    <property type="entry name" value="NAD(P)-bd_dom_sf"/>
</dbReference>
<evidence type="ECO:0000313" key="10">
    <source>
        <dbReference type="Proteomes" id="UP000004956"/>
    </source>
</evidence>
<dbReference type="InterPro" id="IPR006037">
    <property type="entry name" value="RCK_C"/>
</dbReference>
<dbReference type="NCBIfam" id="NF007039">
    <property type="entry name" value="PRK09496.3-2"/>
    <property type="match status" value="1"/>
</dbReference>
<dbReference type="PANTHER" id="PTHR43833:SF5">
    <property type="entry name" value="TRK SYSTEM POTASSIUM UPTAKE PROTEIN TRKA"/>
    <property type="match status" value="1"/>
</dbReference>
<dbReference type="GO" id="GO:0005886">
    <property type="term" value="C:plasma membrane"/>
    <property type="evidence" value="ECO:0007669"/>
    <property type="project" value="InterPro"/>
</dbReference>
<dbReference type="NCBIfam" id="NF007032">
    <property type="entry name" value="PRK09496.1-4"/>
    <property type="match status" value="1"/>
</dbReference>
<keyword evidence="4" id="KW-0630">Potassium</keyword>
<keyword evidence="3" id="KW-0633">Potassium transport</keyword>
<dbReference type="InterPro" id="IPR006036">
    <property type="entry name" value="K_uptake_TrkA"/>
</dbReference>
<dbReference type="Gene3D" id="3.40.50.720">
    <property type="entry name" value="NAD(P)-binding Rossmann-like Domain"/>
    <property type="match status" value="2"/>
</dbReference>
<dbReference type="STRING" id="762967.HMPREF9440_02245"/>
<evidence type="ECO:0000259" key="7">
    <source>
        <dbReference type="PROSITE" id="PS51201"/>
    </source>
</evidence>
<feature type="domain" description="RCK C-terminal" evidence="8">
    <location>
        <begin position="376"/>
        <end position="465"/>
    </location>
</feature>
<dbReference type="EMBL" id="AFBQ01000340">
    <property type="protein sequence ID" value="EHY30415.1"/>
    <property type="molecule type" value="Genomic_DNA"/>
</dbReference>
<evidence type="ECO:0000256" key="5">
    <source>
        <dbReference type="ARBA" id="ARBA00023027"/>
    </source>
</evidence>
<dbReference type="InterPro" id="IPR050721">
    <property type="entry name" value="Trk_Ktr_HKT_K-transport"/>
</dbReference>
<dbReference type="GO" id="GO:0015079">
    <property type="term" value="F:potassium ion transmembrane transporter activity"/>
    <property type="evidence" value="ECO:0007669"/>
    <property type="project" value="InterPro"/>
</dbReference>
<dbReference type="PROSITE" id="PS51202">
    <property type="entry name" value="RCK_C"/>
    <property type="match status" value="2"/>
</dbReference>
<accession>H3KHK1</accession>
<dbReference type="Pfam" id="PF02254">
    <property type="entry name" value="TrkA_N"/>
    <property type="match status" value="2"/>
</dbReference>
<organism evidence="9 10">
    <name type="scientific">Sutterella parvirubra YIT 11816</name>
    <dbReference type="NCBI Taxonomy" id="762967"/>
    <lineage>
        <taxon>Bacteria</taxon>
        <taxon>Pseudomonadati</taxon>
        <taxon>Pseudomonadota</taxon>
        <taxon>Betaproteobacteria</taxon>
        <taxon>Burkholderiales</taxon>
        <taxon>Sutterellaceae</taxon>
        <taxon>Sutterella</taxon>
    </lineage>
</organism>
<evidence type="ECO:0000259" key="8">
    <source>
        <dbReference type="PROSITE" id="PS51202"/>
    </source>
</evidence>
<dbReference type="RefSeq" id="WP_008543532.1">
    <property type="nucleotide sequence ID" value="NZ_JH605011.1"/>
</dbReference>
<dbReference type="OrthoDB" id="9775180at2"/>
<name>H3KHK1_9BURK</name>
<protein>
    <recommendedName>
        <fullName evidence="1">Trk system potassium uptake protein TrkA</fullName>
    </recommendedName>
</protein>
<dbReference type="SUPFAM" id="SSF51735">
    <property type="entry name" value="NAD(P)-binding Rossmann-fold domains"/>
    <property type="match status" value="2"/>
</dbReference>
<reference evidence="9 10" key="1">
    <citation type="submission" date="2011-11" db="EMBL/GenBank/DDBJ databases">
        <authorList>
            <person name="Weinstock G."/>
            <person name="Sodergren E."/>
            <person name="Clifton S."/>
            <person name="Fulton L."/>
            <person name="Fulton B."/>
            <person name="Courtney L."/>
            <person name="Fronick C."/>
            <person name="Harrison M."/>
            <person name="Strong C."/>
            <person name="Farmer C."/>
            <person name="Delahaunty K."/>
            <person name="Markovic C."/>
            <person name="Hall O."/>
            <person name="Minx P."/>
            <person name="Tomlinson C."/>
            <person name="Mitreva M."/>
            <person name="Hou S."/>
            <person name="Chen J."/>
            <person name="Wollam A."/>
            <person name="Pepin K.H."/>
            <person name="Johnson M."/>
            <person name="Bhonagiri V."/>
            <person name="Zhang X."/>
            <person name="Suruliraj S."/>
            <person name="Warren W."/>
            <person name="Chinwalla A."/>
            <person name="Mardis E.R."/>
            <person name="Wilson R.K."/>
        </authorList>
    </citation>
    <scope>NUCLEOTIDE SEQUENCE [LARGE SCALE GENOMIC DNA]</scope>
    <source>
        <strain evidence="9 10">YIT 11816</strain>
    </source>
</reference>
<keyword evidence="2" id="KW-0813">Transport</keyword>
<evidence type="ECO:0000256" key="1">
    <source>
        <dbReference type="ARBA" id="ARBA00017378"/>
    </source>
</evidence>
<dbReference type="Pfam" id="PF02080">
    <property type="entry name" value="TrkA_C"/>
    <property type="match status" value="2"/>
</dbReference>
<sequence>MKILIVGAGRIGISAAESLVSEANDITVVDTDEAHIQYLQAQFDLRGVVGSATSPEVLREAGAEDTDMLIAVTSNDETNLAVSLLAARLFNIPTRIARVRNQELLGYPRILGEEGFGATAVIWPEAAVTDYLAKLIAFPEALQVLEFGEGLVNLISVRAQAGSPLVGRALGHLQTHLPNAEARIVGVFRRNRRLEVNKETIIEAGDEVIFLCDARHSRAVTAEIRRHEAPVQNIILAGNAAMAQGIVKQLGSEDLRKKGLSLNVRIVESSRLEAKRLAEKLGTDAIVIEGDWADEEILYAAGIETCDLFIALSEDDGDNVLSSLLAKRLGAKRTIALVNRKIYGDMMQGSQIDITVSPAQAALGELIKHVRRGDVTAAYSLRHGLAEALEIVAHGNRQSSKVVGRRISQITLPEGCAIGAVVRGEGEDAIVHMGRSEVVIEPEDRVIVFVPTKRLIPKIERLFAVNVGFF</sequence>
<dbReference type="NCBIfam" id="NF007030">
    <property type="entry name" value="PRK09496.1-1"/>
    <property type="match status" value="1"/>
</dbReference>
<dbReference type="PANTHER" id="PTHR43833">
    <property type="entry name" value="POTASSIUM CHANNEL PROTEIN 2-RELATED-RELATED"/>
    <property type="match status" value="1"/>
</dbReference>
<dbReference type="NCBIfam" id="NF007031">
    <property type="entry name" value="PRK09496.1-2"/>
    <property type="match status" value="1"/>
</dbReference>
<dbReference type="InterPro" id="IPR036721">
    <property type="entry name" value="RCK_C_sf"/>
</dbReference>
<evidence type="ECO:0000256" key="6">
    <source>
        <dbReference type="ARBA" id="ARBA00023065"/>
    </source>
</evidence>
<dbReference type="PROSITE" id="PS51201">
    <property type="entry name" value="RCK_N"/>
    <property type="match status" value="2"/>
</dbReference>
<keyword evidence="6" id="KW-0406">Ion transport</keyword>